<name>A0A933W9T9_UNCEI</name>
<keyword evidence="1" id="KW-0282">Flagellum</keyword>
<dbReference type="EMBL" id="JACRIW010000114">
    <property type="protein sequence ID" value="MBI5170982.1"/>
    <property type="molecule type" value="Genomic_DNA"/>
</dbReference>
<protein>
    <submittedName>
        <fullName evidence="1">Flagellar biosynthesis regulator FlaF</fullName>
    </submittedName>
</protein>
<dbReference type="GO" id="GO:0044781">
    <property type="term" value="P:bacterial-type flagellum organization"/>
    <property type="evidence" value="ECO:0007669"/>
    <property type="project" value="InterPro"/>
</dbReference>
<comment type="caution">
    <text evidence="1">The sequence shown here is derived from an EMBL/GenBank/DDBJ whole genome shotgun (WGS) entry which is preliminary data.</text>
</comment>
<dbReference type="InterPro" id="IPR010845">
    <property type="entry name" value="FlaF"/>
</dbReference>
<dbReference type="NCBIfam" id="NF009435">
    <property type="entry name" value="PRK12794.1"/>
    <property type="match status" value="1"/>
</dbReference>
<accession>A0A933W9T9</accession>
<sequence>MFASARRAYESGTKAAPSGRELEAAALFKAARKLEQCRQEWDTPGRETRLEEALRYNLRLWTFFQGEWLGEDCELPNDLRANLLRLSAFVDRRTFELMSEPTPEGLRALVEIDRQIAAGLAAPADHKEAPARAA</sequence>
<gene>
    <name evidence="1" type="primary">flaF</name>
    <name evidence="1" type="ORF">HZA61_15965</name>
</gene>
<dbReference type="Proteomes" id="UP000696931">
    <property type="component" value="Unassembled WGS sequence"/>
</dbReference>
<organism evidence="1 2">
    <name type="scientific">Eiseniibacteriota bacterium</name>
    <dbReference type="NCBI Taxonomy" id="2212470"/>
    <lineage>
        <taxon>Bacteria</taxon>
        <taxon>Candidatus Eiseniibacteriota</taxon>
    </lineage>
</organism>
<dbReference type="Pfam" id="PF07309">
    <property type="entry name" value="FlaF"/>
    <property type="match status" value="1"/>
</dbReference>
<evidence type="ECO:0000313" key="2">
    <source>
        <dbReference type="Proteomes" id="UP000696931"/>
    </source>
</evidence>
<proteinExistence type="predicted"/>
<keyword evidence="1" id="KW-0969">Cilium</keyword>
<dbReference type="AlphaFoldDB" id="A0A933W9T9"/>
<keyword evidence="1" id="KW-0966">Cell projection</keyword>
<reference evidence="1" key="1">
    <citation type="submission" date="2020-07" db="EMBL/GenBank/DDBJ databases">
        <title>Huge and variable diversity of episymbiotic CPR bacteria and DPANN archaea in groundwater ecosystems.</title>
        <authorList>
            <person name="He C.Y."/>
            <person name="Keren R."/>
            <person name="Whittaker M."/>
            <person name="Farag I.F."/>
            <person name="Doudna J."/>
            <person name="Cate J.H.D."/>
            <person name="Banfield J.F."/>
        </authorList>
    </citation>
    <scope>NUCLEOTIDE SEQUENCE</scope>
    <source>
        <strain evidence="1">NC_groundwater_1813_Pr3_B-0.1um_71_17</strain>
    </source>
</reference>
<evidence type="ECO:0000313" key="1">
    <source>
        <dbReference type="EMBL" id="MBI5170982.1"/>
    </source>
</evidence>